<dbReference type="OrthoDB" id="9922at2"/>
<dbReference type="Gene3D" id="2.40.160.60">
    <property type="entry name" value="Outer membrane protein transport protein (OMPP1/FadL/TodX)"/>
    <property type="match status" value="1"/>
</dbReference>
<evidence type="ECO:0000313" key="10">
    <source>
        <dbReference type="Proteomes" id="UP000243525"/>
    </source>
</evidence>
<comment type="similarity">
    <text evidence="2">Belongs to the OmpP1/FadL family.</text>
</comment>
<comment type="subcellular location">
    <subcellularLocation>
        <location evidence="1">Cell outer membrane</location>
        <topology evidence="1">Multi-pass membrane protein</topology>
    </subcellularLocation>
</comment>
<dbReference type="PANTHER" id="PTHR35093:SF8">
    <property type="entry name" value="OUTER MEMBRANE PROTEIN NMB0088-RELATED"/>
    <property type="match status" value="1"/>
</dbReference>
<keyword evidence="6" id="KW-0472">Membrane</keyword>
<dbReference type="RefSeq" id="WP_107820706.1">
    <property type="nucleotide sequence ID" value="NZ_OY782574.1"/>
</dbReference>
<reference evidence="9 10" key="1">
    <citation type="submission" date="2018-04" db="EMBL/GenBank/DDBJ databases">
        <title>Genomic Encyclopedia of Archaeal and Bacterial Type Strains, Phase II (KMG-II): from individual species to whole genera.</title>
        <authorList>
            <person name="Goeker M."/>
        </authorList>
    </citation>
    <scope>NUCLEOTIDE SEQUENCE [LARGE SCALE GENOMIC DNA]</scope>
    <source>
        <strain evidence="9 10">DSM 28823</strain>
    </source>
</reference>
<dbReference type="PANTHER" id="PTHR35093">
    <property type="entry name" value="OUTER MEMBRANE PROTEIN NMB0088-RELATED"/>
    <property type="match status" value="1"/>
</dbReference>
<proteinExistence type="inferred from homology"/>
<organism evidence="9 10">
    <name type="scientific">Mangrovibacterium marinum</name>
    <dbReference type="NCBI Taxonomy" id="1639118"/>
    <lineage>
        <taxon>Bacteria</taxon>
        <taxon>Pseudomonadati</taxon>
        <taxon>Bacteroidota</taxon>
        <taxon>Bacteroidia</taxon>
        <taxon>Marinilabiliales</taxon>
        <taxon>Prolixibacteraceae</taxon>
        <taxon>Mangrovibacterium</taxon>
    </lineage>
</organism>
<dbReference type="Pfam" id="PF03349">
    <property type="entry name" value="Toluene_X"/>
    <property type="match status" value="1"/>
</dbReference>
<keyword evidence="7" id="KW-0998">Cell outer membrane</keyword>
<evidence type="ECO:0000256" key="8">
    <source>
        <dbReference type="SAM" id="SignalP"/>
    </source>
</evidence>
<dbReference type="SUPFAM" id="SSF56935">
    <property type="entry name" value="Porins"/>
    <property type="match status" value="1"/>
</dbReference>
<dbReference type="AlphaFoldDB" id="A0A2T5C6N8"/>
<evidence type="ECO:0000313" key="9">
    <source>
        <dbReference type="EMBL" id="PTN10608.1"/>
    </source>
</evidence>
<evidence type="ECO:0000256" key="6">
    <source>
        <dbReference type="ARBA" id="ARBA00023136"/>
    </source>
</evidence>
<feature type="chain" id="PRO_5015655624" evidence="8">
    <location>
        <begin position="25"/>
        <end position="425"/>
    </location>
</feature>
<evidence type="ECO:0000256" key="2">
    <source>
        <dbReference type="ARBA" id="ARBA00008163"/>
    </source>
</evidence>
<evidence type="ECO:0000256" key="3">
    <source>
        <dbReference type="ARBA" id="ARBA00022452"/>
    </source>
</evidence>
<name>A0A2T5C6N8_9BACT</name>
<dbReference type="EMBL" id="QAAD01000001">
    <property type="protein sequence ID" value="PTN10608.1"/>
    <property type="molecule type" value="Genomic_DNA"/>
</dbReference>
<keyword evidence="4" id="KW-0812">Transmembrane</keyword>
<dbReference type="InterPro" id="IPR005017">
    <property type="entry name" value="OMPP1/FadL/TodX"/>
</dbReference>
<evidence type="ECO:0000256" key="5">
    <source>
        <dbReference type="ARBA" id="ARBA00022729"/>
    </source>
</evidence>
<accession>A0A2T5C6N8</accession>
<protein>
    <submittedName>
        <fullName evidence="9">Long-chain fatty acid transport protein</fullName>
    </submittedName>
</protein>
<sequence>MKNLFTKISLGIVACCFSVLPSQATDGYFGVGYGTINKGLAGAGVAYYQGSLINGNPAGIAFLGKRYEGSIEFFNPNRKFTVTGNPSGAQGSFPLTPGTVESDSKLFLMPTLGANWVLGDQSSLAVTIFGNGGMNTDYPTDVFYDPSSETTGVNLAQLFGNVTYAFKIADVHSVGISGVFAYQYFKAKGLSSFAGFSSDGTNLSNKGTASSTGVGFKVGYMGKILPNVSIGAMFQSRIYMSEFDEYAGLFAEQGDFDIPASWSAGIAWDVTDAFTVMADVKQIFYSDIRAIGNSMMPALYNAMMGESNYTMGMNAGPGFGWEDITIVKLGVSCSAVENWIFRAGYSIGENPVPKSEVLFNILAPGVVTNQLGLGFSRNLDDKGKQLHISVNYALNNDITGANPLDPAQNIKLEMNQLEVEFGFSF</sequence>
<keyword evidence="3" id="KW-1134">Transmembrane beta strand</keyword>
<dbReference type="GO" id="GO:0015483">
    <property type="term" value="F:long-chain fatty acid transporting porin activity"/>
    <property type="evidence" value="ECO:0007669"/>
    <property type="project" value="TreeGrafter"/>
</dbReference>
<feature type="signal peptide" evidence="8">
    <location>
        <begin position="1"/>
        <end position="24"/>
    </location>
</feature>
<keyword evidence="5 8" id="KW-0732">Signal</keyword>
<dbReference type="Proteomes" id="UP000243525">
    <property type="component" value="Unassembled WGS sequence"/>
</dbReference>
<comment type="caution">
    <text evidence="9">The sequence shown here is derived from an EMBL/GenBank/DDBJ whole genome shotgun (WGS) entry which is preliminary data.</text>
</comment>
<keyword evidence="10" id="KW-1185">Reference proteome</keyword>
<evidence type="ECO:0000256" key="4">
    <source>
        <dbReference type="ARBA" id="ARBA00022692"/>
    </source>
</evidence>
<dbReference type="GO" id="GO:0009279">
    <property type="term" value="C:cell outer membrane"/>
    <property type="evidence" value="ECO:0007669"/>
    <property type="project" value="UniProtKB-SubCell"/>
</dbReference>
<evidence type="ECO:0000256" key="7">
    <source>
        <dbReference type="ARBA" id="ARBA00023237"/>
    </source>
</evidence>
<gene>
    <name evidence="9" type="ORF">C8N47_101258</name>
</gene>
<evidence type="ECO:0000256" key="1">
    <source>
        <dbReference type="ARBA" id="ARBA00004571"/>
    </source>
</evidence>